<dbReference type="InterPro" id="IPR011659">
    <property type="entry name" value="WD40"/>
</dbReference>
<dbReference type="Gene3D" id="2.120.10.30">
    <property type="entry name" value="TolB, C-terminal domain"/>
    <property type="match status" value="2"/>
</dbReference>
<keyword evidence="7" id="KW-1185">Reference proteome</keyword>
<dbReference type="Proteomes" id="UP000189545">
    <property type="component" value="Chromosome"/>
</dbReference>
<feature type="domain" description="OmpR/PhoB-type" evidence="5">
    <location>
        <begin position="4"/>
        <end position="102"/>
    </location>
</feature>
<reference evidence="6 7" key="1">
    <citation type="submission" date="2016-03" db="EMBL/GenBank/DDBJ databases">
        <title>Complete genome sequence of Shewanella psychrophila WP2, a deep sea bacterium isolated from west Pacific sediment.</title>
        <authorList>
            <person name="Xu G."/>
            <person name="Jian H."/>
        </authorList>
    </citation>
    <scope>NUCLEOTIDE SEQUENCE [LARGE SCALE GENOMIC DNA]</scope>
    <source>
        <strain evidence="6 7">WP2</strain>
    </source>
</reference>
<dbReference type="GO" id="GO:0000160">
    <property type="term" value="P:phosphorelay signal transduction system"/>
    <property type="evidence" value="ECO:0007669"/>
    <property type="project" value="InterPro"/>
</dbReference>
<evidence type="ECO:0000313" key="6">
    <source>
        <dbReference type="EMBL" id="AQS40018.1"/>
    </source>
</evidence>
<dbReference type="SUPFAM" id="SSF82171">
    <property type="entry name" value="DPP6 N-terminal domain-like"/>
    <property type="match status" value="1"/>
</dbReference>
<evidence type="ECO:0000256" key="4">
    <source>
        <dbReference type="SAM" id="Phobius"/>
    </source>
</evidence>
<evidence type="ECO:0000256" key="1">
    <source>
        <dbReference type="ARBA" id="ARBA00009820"/>
    </source>
</evidence>
<dbReference type="Pfam" id="PF07676">
    <property type="entry name" value="PD40"/>
    <property type="match status" value="3"/>
</dbReference>
<feature type="DNA-binding region" description="OmpR/PhoB-type" evidence="3">
    <location>
        <begin position="4"/>
        <end position="102"/>
    </location>
</feature>
<dbReference type="PANTHER" id="PTHR36842">
    <property type="entry name" value="PROTEIN TOLB HOMOLOG"/>
    <property type="match status" value="1"/>
</dbReference>
<keyword evidence="4" id="KW-0472">Membrane</keyword>
<dbReference type="KEGG" id="spsw:Sps_04938"/>
<dbReference type="RefSeq" id="WP_077754864.1">
    <property type="nucleotide sequence ID" value="NZ_CP014782.1"/>
</dbReference>
<gene>
    <name evidence="6" type="ORF">Sps_04938</name>
</gene>
<dbReference type="Gene3D" id="1.10.10.10">
    <property type="entry name" value="Winged helix-like DNA-binding domain superfamily/Winged helix DNA-binding domain"/>
    <property type="match status" value="1"/>
</dbReference>
<dbReference type="EMBL" id="CP014782">
    <property type="protein sequence ID" value="AQS40018.1"/>
    <property type="molecule type" value="Genomic_DNA"/>
</dbReference>
<keyword evidence="2 3" id="KW-0238">DNA-binding</keyword>
<dbReference type="SMART" id="SM00862">
    <property type="entry name" value="Trans_reg_C"/>
    <property type="match status" value="1"/>
</dbReference>
<dbReference type="PROSITE" id="PS51755">
    <property type="entry name" value="OMPR_PHOB"/>
    <property type="match status" value="1"/>
</dbReference>
<keyword evidence="4" id="KW-1133">Transmembrane helix</keyword>
<feature type="transmembrane region" description="Helical" evidence="4">
    <location>
        <begin position="152"/>
        <end position="171"/>
    </location>
</feature>
<dbReference type="Pfam" id="PF00486">
    <property type="entry name" value="Trans_reg_C"/>
    <property type="match status" value="1"/>
</dbReference>
<accession>A0A1S6HX74</accession>
<dbReference type="STRING" id="225848.Sps_04938"/>
<dbReference type="InterPro" id="IPR036388">
    <property type="entry name" value="WH-like_DNA-bd_sf"/>
</dbReference>
<dbReference type="SUPFAM" id="SSF46894">
    <property type="entry name" value="C-terminal effector domain of the bipartite response regulators"/>
    <property type="match status" value="1"/>
</dbReference>
<protein>
    <submittedName>
        <fullName evidence="6">DNA-binding protein with winged-HTH domain</fullName>
    </submittedName>
</protein>
<dbReference type="SUPFAM" id="SSF69304">
    <property type="entry name" value="Tricorn protease N-terminal domain"/>
    <property type="match status" value="1"/>
</dbReference>
<evidence type="ECO:0000259" key="5">
    <source>
        <dbReference type="PROSITE" id="PS51755"/>
    </source>
</evidence>
<comment type="similarity">
    <text evidence="1">Belongs to the TolB family.</text>
</comment>
<dbReference type="GO" id="GO:0003677">
    <property type="term" value="F:DNA binding"/>
    <property type="evidence" value="ECO:0007669"/>
    <property type="project" value="UniProtKB-UniRule"/>
</dbReference>
<evidence type="ECO:0000313" key="7">
    <source>
        <dbReference type="Proteomes" id="UP000189545"/>
    </source>
</evidence>
<dbReference type="OrthoDB" id="5900874at2"/>
<dbReference type="InterPro" id="IPR001867">
    <property type="entry name" value="OmpR/PhoB-type_DNA-bd"/>
</dbReference>
<dbReference type="PANTHER" id="PTHR36842:SF1">
    <property type="entry name" value="PROTEIN TOLB"/>
    <property type="match status" value="1"/>
</dbReference>
<name>A0A1S6HX74_9GAMM</name>
<sequence>MITQPRYRLADRLIDPSQCTILKDGILLKVELRAMQVLLCLIKHADEPVSRDMLLEEVWSGGEVSDNAINRIIGLLRNQLGDNAKSPSFIKTLPKVGYVLIAEISLVEKITREEKFTEEVIVGSKIDDINVASKKILKRKLFTFLYEHSGKFVFVSLGLVILFSWLAFQYLSGNNSGVIPLKATELKRLTYLDGQEFTPALSTDGRYLAFSHRILGDKNWKVGIKSLETGTINYLKGLADSQGYPAFSPDGSRLAYLSFNQVGGCKINVVNLENGEFGSIKTITTCKSKMQATSIAWKPSGKSLFYIDEDHNLDYLSEKKVFSVSLNGSNKLQISQPFSIGRGDYALSLSPNGRFLAVIRNIGWYNAQVMLLSLETGDWKNLFSVDFLPHTVAWSRNSDSLIYRGESGNLTRYIIDTKTHEQLTQIMQPIISPVSNKIGDIVAVIGDFYNSEIWRVEDPFKQDASTLKGGGSSTVRFIYSNRKDRNGIITKDGREMVFVSERTGVPQLWLKNSSGDEVQLTFFSRLSFIRDISLSDDGHEVLGLINNKPFIYSLESRDINYINIENFNSIYGLAWGADSSTIIVSVDVSGLSKLKHVDVTSGKVISTLVDGGEFGKYLKPRGVYFTKRLQEGLWTLEHGKEKLIVDDFVGMSNASWVLINDYVYNLVYTDGHFYLERTNIVTGKNEQRLLPFDDIRGDSISVDNDGNVFLVISKPSNVDIIRVNY</sequence>
<dbReference type="GO" id="GO:0006355">
    <property type="term" value="P:regulation of DNA-templated transcription"/>
    <property type="evidence" value="ECO:0007669"/>
    <property type="project" value="InterPro"/>
</dbReference>
<proteinExistence type="inferred from homology"/>
<organism evidence="6 7">
    <name type="scientific">Shewanella psychrophila</name>
    <dbReference type="NCBI Taxonomy" id="225848"/>
    <lineage>
        <taxon>Bacteria</taxon>
        <taxon>Pseudomonadati</taxon>
        <taxon>Pseudomonadota</taxon>
        <taxon>Gammaproteobacteria</taxon>
        <taxon>Alteromonadales</taxon>
        <taxon>Shewanellaceae</taxon>
        <taxon>Shewanella</taxon>
    </lineage>
</organism>
<dbReference type="AlphaFoldDB" id="A0A1S6HX74"/>
<dbReference type="CDD" id="cd00383">
    <property type="entry name" value="trans_reg_C"/>
    <property type="match status" value="1"/>
</dbReference>
<evidence type="ECO:0000256" key="3">
    <source>
        <dbReference type="PROSITE-ProRule" id="PRU01091"/>
    </source>
</evidence>
<dbReference type="InterPro" id="IPR016032">
    <property type="entry name" value="Sig_transdc_resp-reg_C-effctor"/>
</dbReference>
<keyword evidence="4" id="KW-0812">Transmembrane</keyword>
<evidence type="ECO:0000256" key="2">
    <source>
        <dbReference type="ARBA" id="ARBA00023125"/>
    </source>
</evidence>
<dbReference type="InterPro" id="IPR011042">
    <property type="entry name" value="6-blade_b-propeller_TolB-like"/>
</dbReference>